<keyword evidence="1" id="KW-1133">Transmembrane helix</keyword>
<feature type="transmembrane region" description="Helical" evidence="1">
    <location>
        <begin position="582"/>
        <end position="604"/>
    </location>
</feature>
<feature type="transmembrane region" description="Helical" evidence="1">
    <location>
        <begin position="279"/>
        <end position="300"/>
    </location>
</feature>
<feature type="transmembrane region" description="Helical" evidence="1">
    <location>
        <begin position="373"/>
        <end position="390"/>
    </location>
</feature>
<dbReference type="Proteomes" id="UP000317171">
    <property type="component" value="Chromosome"/>
</dbReference>
<keyword evidence="3" id="KW-1185">Reference proteome</keyword>
<evidence type="ECO:0000313" key="3">
    <source>
        <dbReference type="Proteomes" id="UP000317171"/>
    </source>
</evidence>
<feature type="transmembrane region" description="Helical" evidence="1">
    <location>
        <begin position="647"/>
        <end position="670"/>
    </location>
</feature>
<evidence type="ECO:0000313" key="2">
    <source>
        <dbReference type="EMBL" id="QDT43072.1"/>
    </source>
</evidence>
<protein>
    <submittedName>
        <fullName evidence="2">Uncharacterized protein</fullName>
    </submittedName>
</protein>
<dbReference type="Gene3D" id="3.80.10.10">
    <property type="entry name" value="Ribonuclease Inhibitor"/>
    <property type="match status" value="1"/>
</dbReference>
<name>A0A517RGS2_9PLAN</name>
<gene>
    <name evidence="2" type="ORF">Pan241w_31690</name>
</gene>
<accession>A0A517RGS2</accession>
<feature type="transmembrane region" description="Helical" evidence="1">
    <location>
        <begin position="321"/>
        <end position="338"/>
    </location>
</feature>
<dbReference type="OrthoDB" id="246807at2"/>
<dbReference type="SUPFAM" id="SSF52047">
    <property type="entry name" value="RNI-like"/>
    <property type="match status" value="1"/>
</dbReference>
<feature type="transmembrane region" description="Helical" evidence="1">
    <location>
        <begin position="619"/>
        <end position="640"/>
    </location>
</feature>
<proteinExistence type="predicted"/>
<dbReference type="KEGG" id="gaz:Pan241w_31690"/>
<keyword evidence="1" id="KW-0472">Membrane</keyword>
<keyword evidence="1" id="KW-0812">Transmembrane</keyword>
<dbReference type="EMBL" id="CP036269">
    <property type="protein sequence ID" value="QDT43072.1"/>
    <property type="molecule type" value="Genomic_DNA"/>
</dbReference>
<feature type="transmembrane region" description="Helical" evidence="1">
    <location>
        <begin position="410"/>
        <end position="429"/>
    </location>
</feature>
<dbReference type="RefSeq" id="WP_145217347.1">
    <property type="nucleotide sequence ID" value="NZ_CP036269.1"/>
</dbReference>
<evidence type="ECO:0000256" key="1">
    <source>
        <dbReference type="SAM" id="Phobius"/>
    </source>
</evidence>
<dbReference type="AlphaFoldDB" id="A0A517RGS2"/>
<organism evidence="2 3">
    <name type="scientific">Gimesia alba</name>
    <dbReference type="NCBI Taxonomy" id="2527973"/>
    <lineage>
        <taxon>Bacteria</taxon>
        <taxon>Pseudomonadati</taxon>
        <taxon>Planctomycetota</taxon>
        <taxon>Planctomycetia</taxon>
        <taxon>Planctomycetales</taxon>
        <taxon>Planctomycetaceae</taxon>
        <taxon>Gimesia</taxon>
    </lineage>
</organism>
<feature type="transmembrane region" description="Helical" evidence="1">
    <location>
        <begin position="682"/>
        <end position="701"/>
    </location>
</feature>
<reference evidence="2 3" key="1">
    <citation type="submission" date="2019-02" db="EMBL/GenBank/DDBJ databases">
        <title>Deep-cultivation of Planctomycetes and their phenomic and genomic characterization uncovers novel biology.</title>
        <authorList>
            <person name="Wiegand S."/>
            <person name="Jogler M."/>
            <person name="Boedeker C."/>
            <person name="Pinto D."/>
            <person name="Vollmers J."/>
            <person name="Rivas-Marin E."/>
            <person name="Kohn T."/>
            <person name="Peeters S.H."/>
            <person name="Heuer A."/>
            <person name="Rast P."/>
            <person name="Oberbeckmann S."/>
            <person name="Bunk B."/>
            <person name="Jeske O."/>
            <person name="Meyerdierks A."/>
            <person name="Storesund J.E."/>
            <person name="Kallscheuer N."/>
            <person name="Luecker S."/>
            <person name="Lage O.M."/>
            <person name="Pohl T."/>
            <person name="Merkel B.J."/>
            <person name="Hornburger P."/>
            <person name="Mueller R.-W."/>
            <person name="Bruemmer F."/>
            <person name="Labrenz M."/>
            <person name="Spormann A.M."/>
            <person name="Op den Camp H."/>
            <person name="Overmann J."/>
            <person name="Amann R."/>
            <person name="Jetten M.S.M."/>
            <person name="Mascher T."/>
            <person name="Medema M.H."/>
            <person name="Devos D.P."/>
            <person name="Kaster A.-K."/>
            <person name="Ovreas L."/>
            <person name="Rohde M."/>
            <person name="Galperin M.Y."/>
            <person name="Jogler C."/>
        </authorList>
    </citation>
    <scope>NUCLEOTIDE SEQUENCE [LARGE SCALE GENOMIC DNA]</scope>
    <source>
        <strain evidence="2 3">Pan241w</strain>
    </source>
</reference>
<sequence>MTSRFALYKQILRTYWQRPLVLLLAGVILLFFLSLVFGPTSGDVFQVGPRPKAAGRIESVYTGKDHKIQTLSDLLERVHPEEVLSLNLVKLNSNDPLPDLSVFPNLVYLSLFDFDLTAENVNQICQLPRLNALVLMQSRLPAGALQHFGEKVSQLELLAPALEAHPEEIPKMSKVNLLALHLSNASPDILERATQIPHLEQLTLISPTNAIATPKKSIPTQTWNQIDLTDAQLEQLRNCPSLKEVYADWFLMKRLRHFTDATLLPIRALPITYSRYKLMAIRAAIFISALLIAVLVLQLWAHMISPAAKSLPNFVAPHRHIAVIILAIAAICVCLGILKYDFGILPALSLFLFFPAVGCLFSLSLFSNLLLRQWLYGLMIPAFFVLLLLIRPLFESTIAGETIWFLQGQMPGLAIIIIGIEVFAIAWVLRNLPAITTFVNETSSTIPAFSPWDKERLPQAQWKKPGKLFIWNLDRSLQGLHYSKRSTWQMIKLWRRGNAFRPVVMFWVIAMVLFFGLVFQGIAKVVSGEPFIPDLRPLLGGSFASLASAGIALPAIAWFQRRKSLEIESLRPVNRQSLIKQLYLSLAWDHSILMIGFLALFVLLSMNSVLFKTEVICKLLLVSFAAPLWLLGVNTSVLVFKQTWKIVGSILGLNLIASILVLATAALQLIPQAGAEQSPLLLYISTLTAISAACCLNMLMYRAALKREWG</sequence>
<feature type="transmembrane region" description="Helical" evidence="1">
    <location>
        <begin position="344"/>
        <end position="366"/>
    </location>
</feature>
<dbReference type="InterPro" id="IPR032675">
    <property type="entry name" value="LRR_dom_sf"/>
</dbReference>
<feature type="transmembrane region" description="Helical" evidence="1">
    <location>
        <begin position="543"/>
        <end position="561"/>
    </location>
</feature>
<feature type="transmembrane region" description="Helical" evidence="1">
    <location>
        <begin position="499"/>
        <end position="523"/>
    </location>
</feature>